<protein>
    <submittedName>
        <fullName evidence="1">Uncharacterized protein</fullName>
    </submittedName>
</protein>
<organism evidence="1 2">
    <name type="scientific">Stieleria varia</name>
    <dbReference type="NCBI Taxonomy" id="2528005"/>
    <lineage>
        <taxon>Bacteria</taxon>
        <taxon>Pseudomonadati</taxon>
        <taxon>Planctomycetota</taxon>
        <taxon>Planctomycetia</taxon>
        <taxon>Pirellulales</taxon>
        <taxon>Pirellulaceae</taxon>
        <taxon>Stieleria</taxon>
    </lineage>
</organism>
<dbReference type="OrthoDB" id="9847668at2"/>
<sequence length="326" mass="36740">MTAFRAIRSLRIIACVLILHGITTPTTGKADDGMLSSKQGFHAIVLESVAARAEVSSGEFKYTIVQYQEEGEDFEWKKEGVFAYDERQSLSIHWFLHTFGKKAKDPNPWGATPGNGIAIQTDDGIQYRGGALFSPQLALARLPVSDRTRKIAVGTSPNTSLFVPFEWRAFGFAFYADVDRNTPFDKVIPNYLAAEEVDILEIKHKDLPKSFQPVVNRARYFNYGGCVLCVEVDRDYWVTRARFASPSKASARSDGGYVGESVISECTVYLEQVNGYWVPARALYKSGKRRLDFQMDWKFVNPPEGKFVFSKERLEENLQTSFVPIP</sequence>
<evidence type="ECO:0000313" key="2">
    <source>
        <dbReference type="Proteomes" id="UP000320176"/>
    </source>
</evidence>
<comment type="caution">
    <text evidence="1">The sequence shown here is derived from an EMBL/GenBank/DDBJ whole genome shotgun (WGS) entry which is preliminary data.</text>
</comment>
<dbReference type="AlphaFoldDB" id="A0A5C5ZQW6"/>
<name>A0A5C5ZQW6_9BACT</name>
<proteinExistence type="predicted"/>
<reference evidence="1 2" key="1">
    <citation type="submission" date="2019-02" db="EMBL/GenBank/DDBJ databases">
        <title>Deep-cultivation of Planctomycetes and their phenomic and genomic characterization uncovers novel biology.</title>
        <authorList>
            <person name="Wiegand S."/>
            <person name="Jogler M."/>
            <person name="Boedeker C."/>
            <person name="Pinto D."/>
            <person name="Vollmers J."/>
            <person name="Rivas-Marin E."/>
            <person name="Kohn T."/>
            <person name="Peeters S.H."/>
            <person name="Heuer A."/>
            <person name="Rast P."/>
            <person name="Oberbeckmann S."/>
            <person name="Bunk B."/>
            <person name="Jeske O."/>
            <person name="Meyerdierks A."/>
            <person name="Storesund J.E."/>
            <person name="Kallscheuer N."/>
            <person name="Luecker S."/>
            <person name="Lage O.M."/>
            <person name="Pohl T."/>
            <person name="Merkel B.J."/>
            <person name="Hornburger P."/>
            <person name="Mueller R.-W."/>
            <person name="Bruemmer F."/>
            <person name="Labrenz M."/>
            <person name="Spormann A.M."/>
            <person name="Op Den Camp H."/>
            <person name="Overmann J."/>
            <person name="Amann R."/>
            <person name="Jetten M.S.M."/>
            <person name="Mascher T."/>
            <person name="Medema M.H."/>
            <person name="Devos D.P."/>
            <person name="Kaster A.-K."/>
            <person name="Ovreas L."/>
            <person name="Rohde M."/>
            <person name="Galperin M.Y."/>
            <person name="Jogler C."/>
        </authorList>
    </citation>
    <scope>NUCLEOTIDE SEQUENCE [LARGE SCALE GENOMIC DNA]</scope>
    <source>
        <strain evidence="1 2">Pla52n</strain>
    </source>
</reference>
<dbReference type="RefSeq" id="WP_146523632.1">
    <property type="nucleotide sequence ID" value="NZ_CP151726.1"/>
</dbReference>
<dbReference type="EMBL" id="SJPN01000021">
    <property type="protein sequence ID" value="TWT89465.1"/>
    <property type="molecule type" value="Genomic_DNA"/>
</dbReference>
<gene>
    <name evidence="1" type="ORF">Pla52n_67530</name>
</gene>
<dbReference type="Proteomes" id="UP000320176">
    <property type="component" value="Unassembled WGS sequence"/>
</dbReference>
<evidence type="ECO:0000313" key="1">
    <source>
        <dbReference type="EMBL" id="TWT89465.1"/>
    </source>
</evidence>
<keyword evidence="2" id="KW-1185">Reference proteome</keyword>
<accession>A0A5C5ZQW6</accession>